<dbReference type="GO" id="GO:0005829">
    <property type="term" value="C:cytosol"/>
    <property type="evidence" value="ECO:0007669"/>
    <property type="project" value="TreeGrafter"/>
</dbReference>
<organism evidence="3 4">
    <name type="scientific">Spiroplasma sabaudiense Ar-1343</name>
    <dbReference type="NCBI Taxonomy" id="1276257"/>
    <lineage>
        <taxon>Bacteria</taxon>
        <taxon>Bacillati</taxon>
        <taxon>Mycoplasmatota</taxon>
        <taxon>Mollicutes</taxon>
        <taxon>Entomoplasmatales</taxon>
        <taxon>Spiroplasmataceae</taxon>
        <taxon>Spiroplasma</taxon>
    </lineage>
</organism>
<dbReference type="GO" id="GO:0006281">
    <property type="term" value="P:DNA repair"/>
    <property type="evidence" value="ECO:0007669"/>
    <property type="project" value="InterPro"/>
</dbReference>
<dbReference type="EMBL" id="CP006934">
    <property type="protein sequence ID" value="AHI53893.1"/>
    <property type="molecule type" value="Genomic_DNA"/>
</dbReference>
<evidence type="ECO:0000259" key="2">
    <source>
        <dbReference type="PROSITE" id="PS50173"/>
    </source>
</evidence>
<dbReference type="InterPro" id="IPR043128">
    <property type="entry name" value="Rev_trsase/Diguanyl_cyclase"/>
</dbReference>
<reference evidence="3 4" key="1">
    <citation type="journal article" date="2014" name="Genome Biol. Evol.">
        <title>Molecular evolution of the substrate utilization strategies and putative virulence factors in mosquito-associated Spiroplasma species.</title>
        <authorList>
            <person name="Chang T.H."/>
            <person name="Lo W.S."/>
            <person name="Ku C."/>
            <person name="Chen L.L."/>
            <person name="Kuo C.H."/>
        </authorList>
    </citation>
    <scope>NUCLEOTIDE SEQUENCE [LARGE SCALE GENOMIC DNA]</scope>
    <source>
        <strain evidence="3">Ar-1343</strain>
    </source>
</reference>
<dbReference type="Proteomes" id="UP000019265">
    <property type="component" value="Chromosome"/>
</dbReference>
<dbReference type="Pfam" id="PF00817">
    <property type="entry name" value="IMS"/>
    <property type="match status" value="1"/>
</dbReference>
<sequence length="432" mass="48869">MSNKKVIFLLDMDAFFASCSIAKNNLPMDSIVGVASPNTRAIITSSSYKARELGIKAGMPVFQAKKISKDLIILPSDFKTYIDFSTKVFDIIYNNFSKKMEIASIDECYIDVTNEYKKFQTATKMAEAIKAKILKDLNVSCSIGISSNKFLAKTAVDFKKPYGTMVLLRENVPSILWPMKIEKMYGVGIATAELLKSNNILTIGELANTEVEFLEKLLGKNGYNLKLRALGIGDDDIVVSSNDYKSIGNEMTLEFKSSDEFELQEIIYSISQHISERMKKRFLEARTVAVVLRFERENQEKFDKRLHKKTVTRQETLSVSSNNLEDILATARSCFDYLWQGQPVVLIGVRVSNFISQVKGHKQISFEDVLNNKKTSKVEQLISDINFSLNSEIIITGSKLAKKQQKNISQSKFIKDDSVHLSNTNVKKEWKE</sequence>
<dbReference type="InterPro" id="IPR001126">
    <property type="entry name" value="UmuC"/>
</dbReference>
<dbReference type="CDD" id="cd03586">
    <property type="entry name" value="PolY_Pol_IV_kappa"/>
    <property type="match status" value="1"/>
</dbReference>
<proteinExistence type="inferred from homology"/>
<dbReference type="GO" id="GO:0003684">
    <property type="term" value="F:damaged DNA binding"/>
    <property type="evidence" value="ECO:0007669"/>
    <property type="project" value="InterPro"/>
</dbReference>
<dbReference type="InterPro" id="IPR024728">
    <property type="entry name" value="PolY_HhH_motif"/>
</dbReference>
<dbReference type="Gene3D" id="1.10.150.20">
    <property type="entry name" value="5' to 3' exonuclease, C-terminal subdomain"/>
    <property type="match status" value="1"/>
</dbReference>
<dbReference type="SUPFAM" id="SSF56672">
    <property type="entry name" value="DNA/RNA polymerases"/>
    <property type="match status" value="1"/>
</dbReference>
<dbReference type="InterPro" id="IPR043502">
    <property type="entry name" value="DNA/RNA_pol_sf"/>
</dbReference>
<dbReference type="InterPro" id="IPR036775">
    <property type="entry name" value="DNA_pol_Y-fam_lit_finger_sf"/>
</dbReference>
<dbReference type="PATRIC" id="fig|1276257.3.peg.496"/>
<dbReference type="GO" id="GO:0042276">
    <property type="term" value="P:error-prone translesion synthesis"/>
    <property type="evidence" value="ECO:0007669"/>
    <property type="project" value="TreeGrafter"/>
</dbReference>
<dbReference type="Gene3D" id="3.30.70.270">
    <property type="match status" value="1"/>
</dbReference>
<name>W6A9P6_9MOLU</name>
<dbReference type="RefSeq" id="WP_038673638.1">
    <property type="nucleotide sequence ID" value="NZ_CP006934.1"/>
</dbReference>
<dbReference type="AlphaFoldDB" id="W6A9P6"/>
<dbReference type="Pfam" id="PF11799">
    <property type="entry name" value="IMS_C"/>
    <property type="match status" value="1"/>
</dbReference>
<evidence type="ECO:0000256" key="1">
    <source>
        <dbReference type="ARBA" id="ARBA00010945"/>
    </source>
</evidence>
<feature type="domain" description="UmuC" evidence="2">
    <location>
        <begin position="7"/>
        <end position="188"/>
    </location>
</feature>
<dbReference type="HOGENOM" id="CLU_012348_1_1_14"/>
<dbReference type="InterPro" id="IPR017961">
    <property type="entry name" value="DNA_pol_Y-fam_little_finger"/>
</dbReference>
<dbReference type="STRING" id="1276257.SSABA_v1c04860"/>
<dbReference type="SUPFAM" id="SSF100879">
    <property type="entry name" value="Lesion bypass DNA polymerase (Y-family), little finger domain"/>
    <property type="match status" value="1"/>
</dbReference>
<dbReference type="PROSITE" id="PS50173">
    <property type="entry name" value="UMUC"/>
    <property type="match status" value="1"/>
</dbReference>
<evidence type="ECO:0000313" key="4">
    <source>
        <dbReference type="Proteomes" id="UP000019265"/>
    </source>
</evidence>
<dbReference type="Gene3D" id="3.30.1490.100">
    <property type="entry name" value="DNA polymerase, Y-family, little finger domain"/>
    <property type="match status" value="1"/>
</dbReference>
<dbReference type="InterPro" id="IPR050116">
    <property type="entry name" value="DNA_polymerase-Y"/>
</dbReference>
<gene>
    <name evidence="3" type="primary">dinB</name>
    <name evidence="3" type="ORF">SSABA_v1c04860</name>
</gene>
<accession>W6A9P6</accession>
<dbReference type="Pfam" id="PF11798">
    <property type="entry name" value="IMS_HHH"/>
    <property type="match status" value="1"/>
</dbReference>
<dbReference type="GO" id="GO:0009432">
    <property type="term" value="P:SOS response"/>
    <property type="evidence" value="ECO:0007669"/>
    <property type="project" value="TreeGrafter"/>
</dbReference>
<protein>
    <submittedName>
        <fullName evidence="3">DNA polymerase IV</fullName>
    </submittedName>
</protein>
<dbReference type="PANTHER" id="PTHR11076:SF33">
    <property type="entry name" value="DNA POLYMERASE KAPPA"/>
    <property type="match status" value="1"/>
</dbReference>
<dbReference type="PANTHER" id="PTHR11076">
    <property type="entry name" value="DNA REPAIR POLYMERASE UMUC / TRANSFERASE FAMILY MEMBER"/>
    <property type="match status" value="1"/>
</dbReference>
<comment type="similarity">
    <text evidence="1">Belongs to the DNA polymerase type-Y family.</text>
</comment>
<dbReference type="GO" id="GO:0003887">
    <property type="term" value="F:DNA-directed DNA polymerase activity"/>
    <property type="evidence" value="ECO:0007669"/>
    <property type="project" value="InterPro"/>
</dbReference>
<dbReference type="InterPro" id="IPR022880">
    <property type="entry name" value="DNApol_IV"/>
</dbReference>
<keyword evidence="4" id="KW-1185">Reference proteome</keyword>
<dbReference type="Gene3D" id="3.40.1170.60">
    <property type="match status" value="1"/>
</dbReference>
<dbReference type="KEGG" id="ssab:SSABA_v1c04860"/>
<evidence type="ECO:0000313" key="3">
    <source>
        <dbReference type="EMBL" id="AHI53893.1"/>
    </source>
</evidence>
<dbReference type="eggNOG" id="COG0389">
    <property type="taxonomic scope" value="Bacteria"/>
</dbReference>
<dbReference type="OrthoDB" id="9808813at2"/>